<sequence length="164" mass="17548">MARTYKKNKDELENQCTNTVHEQPVDIRNRPIIDDDKEVDLEVIDLMNLNKRRGVDDIKGREILVNCGLSAALSTTSPSTSTVTTTVLDIENCHNDSSRYTEAKAAVVGGSFRFSCPESPGGDSGAVLSTEENTKAALATENLLTDEEAVIAAAAAAAALAKLH</sequence>
<evidence type="ECO:0000313" key="2">
    <source>
        <dbReference type="Proteomes" id="UP000823775"/>
    </source>
</evidence>
<reference evidence="1 2" key="1">
    <citation type="journal article" date="2021" name="BMC Genomics">
        <title>Datura genome reveals duplications of psychoactive alkaloid biosynthetic genes and high mutation rate following tissue culture.</title>
        <authorList>
            <person name="Rajewski A."/>
            <person name="Carter-House D."/>
            <person name="Stajich J."/>
            <person name="Litt A."/>
        </authorList>
    </citation>
    <scope>NUCLEOTIDE SEQUENCE [LARGE SCALE GENOMIC DNA]</scope>
    <source>
        <strain evidence="1">AR-01</strain>
    </source>
</reference>
<name>A0ABS8T4W8_DATST</name>
<protein>
    <submittedName>
        <fullName evidence="1">Uncharacterized protein</fullName>
    </submittedName>
</protein>
<gene>
    <name evidence="1" type="ORF">HAX54_003119</name>
</gene>
<accession>A0ABS8T4W8</accession>
<comment type="caution">
    <text evidence="1">The sequence shown here is derived from an EMBL/GenBank/DDBJ whole genome shotgun (WGS) entry which is preliminary data.</text>
</comment>
<dbReference type="Proteomes" id="UP000823775">
    <property type="component" value="Unassembled WGS sequence"/>
</dbReference>
<organism evidence="1 2">
    <name type="scientific">Datura stramonium</name>
    <name type="common">Jimsonweed</name>
    <name type="synonym">Common thornapple</name>
    <dbReference type="NCBI Taxonomy" id="4076"/>
    <lineage>
        <taxon>Eukaryota</taxon>
        <taxon>Viridiplantae</taxon>
        <taxon>Streptophyta</taxon>
        <taxon>Embryophyta</taxon>
        <taxon>Tracheophyta</taxon>
        <taxon>Spermatophyta</taxon>
        <taxon>Magnoliopsida</taxon>
        <taxon>eudicotyledons</taxon>
        <taxon>Gunneridae</taxon>
        <taxon>Pentapetalae</taxon>
        <taxon>asterids</taxon>
        <taxon>lamiids</taxon>
        <taxon>Solanales</taxon>
        <taxon>Solanaceae</taxon>
        <taxon>Solanoideae</taxon>
        <taxon>Datureae</taxon>
        <taxon>Datura</taxon>
    </lineage>
</organism>
<dbReference type="EMBL" id="JACEIK010001140">
    <property type="protein sequence ID" value="MCD7466422.1"/>
    <property type="molecule type" value="Genomic_DNA"/>
</dbReference>
<evidence type="ECO:0000313" key="1">
    <source>
        <dbReference type="EMBL" id="MCD7466422.1"/>
    </source>
</evidence>
<keyword evidence="2" id="KW-1185">Reference proteome</keyword>
<proteinExistence type="predicted"/>